<evidence type="ECO:0000313" key="2">
    <source>
        <dbReference type="EMBL" id="KAG5682305.1"/>
    </source>
</evidence>
<dbReference type="EMBL" id="JADBJN010000001">
    <property type="protein sequence ID" value="KAG5682305.1"/>
    <property type="molecule type" value="Genomic_DNA"/>
</dbReference>
<proteinExistence type="predicted"/>
<organism evidence="2 3">
    <name type="scientific">Polypedilum vanderplanki</name>
    <name type="common">Sleeping chironomid midge</name>
    <dbReference type="NCBI Taxonomy" id="319348"/>
    <lineage>
        <taxon>Eukaryota</taxon>
        <taxon>Metazoa</taxon>
        <taxon>Ecdysozoa</taxon>
        <taxon>Arthropoda</taxon>
        <taxon>Hexapoda</taxon>
        <taxon>Insecta</taxon>
        <taxon>Pterygota</taxon>
        <taxon>Neoptera</taxon>
        <taxon>Endopterygota</taxon>
        <taxon>Diptera</taxon>
        <taxon>Nematocera</taxon>
        <taxon>Chironomoidea</taxon>
        <taxon>Chironomidae</taxon>
        <taxon>Chironominae</taxon>
        <taxon>Polypedilum</taxon>
        <taxon>Polypedilum</taxon>
    </lineage>
</organism>
<feature type="compositionally biased region" description="Basic and acidic residues" evidence="1">
    <location>
        <begin position="143"/>
        <end position="160"/>
    </location>
</feature>
<feature type="compositionally biased region" description="Basic and acidic residues" evidence="1">
    <location>
        <begin position="60"/>
        <end position="70"/>
    </location>
</feature>
<feature type="compositionally biased region" description="Basic and acidic residues" evidence="1">
    <location>
        <begin position="9"/>
        <end position="28"/>
    </location>
</feature>
<comment type="caution">
    <text evidence="2">The sequence shown here is derived from an EMBL/GenBank/DDBJ whole genome shotgun (WGS) entry which is preliminary data.</text>
</comment>
<sequence length="193" mass="22697">MLKPSTSSKKYDPFEHLKKDRKSPEKLRSAKRPFNAKAEIKALYDEFQAKRMKLPPSPSKEPEEIFEKRDERKIAREQARLSKLGIDKETYEKLLPESISELEKKRRMRPQPKDFADVVYEEFSSMWQAESQLNHTTFNDGNKQIDENTSKRKKFEKVNKVDKSKKREVIMLKSMSVKEANAALAKWSEENEG</sequence>
<protein>
    <submittedName>
        <fullName evidence="2">Uncharacterized protein</fullName>
    </submittedName>
</protein>
<dbReference type="Proteomes" id="UP001107558">
    <property type="component" value="Chromosome 1"/>
</dbReference>
<reference evidence="2" key="1">
    <citation type="submission" date="2021-03" db="EMBL/GenBank/DDBJ databases">
        <title>Chromosome level genome of the anhydrobiotic midge Polypedilum vanderplanki.</title>
        <authorList>
            <person name="Yoshida Y."/>
            <person name="Kikawada T."/>
            <person name="Gusev O."/>
        </authorList>
    </citation>
    <scope>NUCLEOTIDE SEQUENCE</scope>
    <source>
        <strain evidence="2">NIAS01</strain>
        <tissue evidence="2">Whole body or cell culture</tissue>
    </source>
</reference>
<accession>A0A9J6CJB1</accession>
<gene>
    <name evidence="2" type="ORF">PVAND_011665</name>
</gene>
<feature type="region of interest" description="Disordered" evidence="1">
    <location>
        <begin position="51"/>
        <end position="70"/>
    </location>
</feature>
<keyword evidence="3" id="KW-1185">Reference proteome</keyword>
<evidence type="ECO:0000313" key="3">
    <source>
        <dbReference type="Proteomes" id="UP001107558"/>
    </source>
</evidence>
<name>A0A9J6CJB1_POLVA</name>
<dbReference type="AlphaFoldDB" id="A0A9J6CJB1"/>
<feature type="region of interest" description="Disordered" evidence="1">
    <location>
        <begin position="1"/>
        <end position="32"/>
    </location>
</feature>
<feature type="region of interest" description="Disordered" evidence="1">
    <location>
        <begin position="135"/>
        <end position="160"/>
    </location>
</feature>
<evidence type="ECO:0000256" key="1">
    <source>
        <dbReference type="SAM" id="MobiDB-lite"/>
    </source>
</evidence>